<evidence type="ECO:0000313" key="1">
    <source>
        <dbReference type="EMBL" id="JAD46209.1"/>
    </source>
</evidence>
<organism evidence="1">
    <name type="scientific">Arundo donax</name>
    <name type="common">Giant reed</name>
    <name type="synonym">Donax arundinaceus</name>
    <dbReference type="NCBI Taxonomy" id="35708"/>
    <lineage>
        <taxon>Eukaryota</taxon>
        <taxon>Viridiplantae</taxon>
        <taxon>Streptophyta</taxon>
        <taxon>Embryophyta</taxon>
        <taxon>Tracheophyta</taxon>
        <taxon>Spermatophyta</taxon>
        <taxon>Magnoliopsida</taxon>
        <taxon>Liliopsida</taxon>
        <taxon>Poales</taxon>
        <taxon>Poaceae</taxon>
        <taxon>PACMAD clade</taxon>
        <taxon>Arundinoideae</taxon>
        <taxon>Arundineae</taxon>
        <taxon>Arundo</taxon>
    </lineage>
</organism>
<accession>A0A0A9A3H4</accession>
<proteinExistence type="predicted"/>
<dbReference type="AlphaFoldDB" id="A0A0A9A3H4"/>
<reference evidence="1" key="1">
    <citation type="submission" date="2014-09" db="EMBL/GenBank/DDBJ databases">
        <authorList>
            <person name="Magalhaes I.L.F."/>
            <person name="Oliveira U."/>
            <person name="Santos F.R."/>
            <person name="Vidigal T.H.D.A."/>
            <person name="Brescovit A.D."/>
            <person name="Santos A.J."/>
        </authorList>
    </citation>
    <scope>NUCLEOTIDE SEQUENCE</scope>
    <source>
        <tissue evidence="1">Shoot tissue taken approximately 20 cm above the soil surface</tissue>
    </source>
</reference>
<dbReference type="EMBL" id="GBRH01251686">
    <property type="protein sequence ID" value="JAD46209.1"/>
    <property type="molecule type" value="Transcribed_RNA"/>
</dbReference>
<name>A0A0A9A3H4_ARUDO</name>
<protein>
    <submittedName>
        <fullName evidence="1">Uncharacterized protein</fullName>
    </submittedName>
</protein>
<reference evidence="1" key="2">
    <citation type="journal article" date="2015" name="Data Brief">
        <title>Shoot transcriptome of the giant reed, Arundo donax.</title>
        <authorList>
            <person name="Barrero R.A."/>
            <person name="Guerrero F.D."/>
            <person name="Moolhuijzen P."/>
            <person name="Goolsby J.A."/>
            <person name="Tidwell J."/>
            <person name="Bellgard S.E."/>
            <person name="Bellgard M.I."/>
        </authorList>
    </citation>
    <scope>NUCLEOTIDE SEQUENCE</scope>
    <source>
        <tissue evidence="1">Shoot tissue taken approximately 20 cm above the soil surface</tissue>
    </source>
</reference>
<sequence length="34" mass="3889">MSYPGFPTTVIKRNMGKTSTKKSTFFVYGCYSPY</sequence>